<dbReference type="Proteomes" id="UP000192578">
    <property type="component" value="Unassembled WGS sequence"/>
</dbReference>
<feature type="domain" description="Kazal-like" evidence="2">
    <location>
        <begin position="72"/>
        <end position="126"/>
    </location>
</feature>
<reference evidence="4" key="1">
    <citation type="submission" date="2017-01" db="EMBL/GenBank/DDBJ databases">
        <title>Comparative genomics of anhydrobiosis in the tardigrade Hypsibius dujardini.</title>
        <authorList>
            <person name="Yoshida Y."/>
            <person name="Koutsovoulos G."/>
            <person name="Laetsch D."/>
            <person name="Stevens L."/>
            <person name="Kumar S."/>
            <person name="Horikawa D."/>
            <person name="Ishino K."/>
            <person name="Komine S."/>
            <person name="Tomita M."/>
            <person name="Blaxter M."/>
            <person name="Arakawa K."/>
        </authorList>
    </citation>
    <scope>NUCLEOTIDE SEQUENCE [LARGE SCALE GENOMIC DNA]</scope>
    <source>
        <strain evidence="4">Z151</strain>
    </source>
</reference>
<evidence type="ECO:0000259" key="2">
    <source>
        <dbReference type="PROSITE" id="PS51465"/>
    </source>
</evidence>
<accession>A0A1W0X5S4</accession>
<gene>
    <name evidence="3" type="ORF">BV898_03281</name>
</gene>
<feature type="compositionally biased region" description="Gly residues" evidence="1">
    <location>
        <begin position="297"/>
        <end position="311"/>
    </location>
</feature>
<feature type="compositionally biased region" description="Gly residues" evidence="1">
    <location>
        <begin position="269"/>
        <end position="279"/>
    </location>
</feature>
<organism evidence="3 4">
    <name type="scientific">Hypsibius exemplaris</name>
    <name type="common">Freshwater tardigrade</name>
    <dbReference type="NCBI Taxonomy" id="2072580"/>
    <lineage>
        <taxon>Eukaryota</taxon>
        <taxon>Metazoa</taxon>
        <taxon>Ecdysozoa</taxon>
        <taxon>Tardigrada</taxon>
        <taxon>Eutardigrada</taxon>
        <taxon>Parachela</taxon>
        <taxon>Hypsibioidea</taxon>
        <taxon>Hypsibiidae</taxon>
        <taxon>Hypsibius</taxon>
    </lineage>
</organism>
<dbReference type="SUPFAM" id="SSF100895">
    <property type="entry name" value="Kazal-type serine protease inhibitors"/>
    <property type="match status" value="1"/>
</dbReference>
<evidence type="ECO:0000313" key="3">
    <source>
        <dbReference type="EMBL" id="OQV22849.1"/>
    </source>
</evidence>
<keyword evidence="4" id="KW-1185">Reference proteome</keyword>
<dbReference type="EMBL" id="MTYJ01000015">
    <property type="protein sequence ID" value="OQV22849.1"/>
    <property type="molecule type" value="Genomic_DNA"/>
</dbReference>
<feature type="region of interest" description="Disordered" evidence="1">
    <location>
        <begin position="230"/>
        <end position="420"/>
    </location>
</feature>
<dbReference type="OrthoDB" id="126772at2759"/>
<feature type="compositionally biased region" description="Basic and acidic residues" evidence="1">
    <location>
        <begin position="282"/>
        <end position="296"/>
    </location>
</feature>
<feature type="region of interest" description="Disordered" evidence="1">
    <location>
        <begin position="435"/>
        <end position="462"/>
    </location>
</feature>
<dbReference type="PROSITE" id="PS51465">
    <property type="entry name" value="KAZAL_2"/>
    <property type="match status" value="1"/>
</dbReference>
<sequence length="462" mass="47183">MFVLLQSSPSQGIMAPTQQYRGKALSINYPGSSGGSAYGGGFPQQSAQPITFYNSNPGFNNNAYSNAYTGPVLRNADIPTYPPFCRCYPPQPVCGSDGISYASICDLVNSMTGNPGLGFRCGTPCPCSFNYTEYQAMQKRPFRGSFVSCLTNGTTVESPLALQTALIFDQKVGIRNDADCSAGQNGPWRCPNYPTDFPPHLAMNPPVERKPMPVPTRKPTTKTAEIVINIGGRKATTKAPPGRRGATPKKEPSIIINTGGEEAPKEGSEGGAKPEGGAEGAEPAKEGGEGPNKEGGGEGGEPAAEGGGGEPAEGKAPEGGEGEGAPAAGEKEGEPPAEGGGAGEKASPGEGGSEGATPPEGGGEEKPAGEEGAPAAEGGAEAGAAEESVAVAVRSRSLNGLTTKDHATTRKGGATTTRRPDVVINVLGNVPREKQAAATITKKATTARRTTHKSPSVKITVE</sequence>
<comment type="caution">
    <text evidence="3">The sequence shown here is derived from an EMBL/GenBank/DDBJ whole genome shotgun (WGS) entry which is preliminary data.</text>
</comment>
<dbReference type="CDD" id="cd00104">
    <property type="entry name" value="KAZAL_FS"/>
    <property type="match status" value="1"/>
</dbReference>
<dbReference type="InterPro" id="IPR002350">
    <property type="entry name" value="Kazal_dom"/>
</dbReference>
<protein>
    <recommendedName>
        <fullName evidence="2">Kazal-like domain-containing protein</fullName>
    </recommendedName>
</protein>
<name>A0A1W0X5S4_HYPEX</name>
<feature type="compositionally biased region" description="Gly residues" evidence="1">
    <location>
        <begin position="338"/>
        <end position="354"/>
    </location>
</feature>
<dbReference type="AlphaFoldDB" id="A0A1W0X5S4"/>
<dbReference type="InterPro" id="IPR036058">
    <property type="entry name" value="Kazal_dom_sf"/>
</dbReference>
<evidence type="ECO:0000313" key="4">
    <source>
        <dbReference type="Proteomes" id="UP000192578"/>
    </source>
</evidence>
<evidence type="ECO:0000256" key="1">
    <source>
        <dbReference type="SAM" id="MobiDB-lite"/>
    </source>
</evidence>
<feature type="compositionally biased region" description="Low complexity" evidence="1">
    <location>
        <begin position="370"/>
        <end position="387"/>
    </location>
</feature>
<proteinExistence type="predicted"/>